<dbReference type="SUPFAM" id="SSF47413">
    <property type="entry name" value="lambda repressor-like DNA-binding domains"/>
    <property type="match status" value="1"/>
</dbReference>
<evidence type="ECO:0000256" key="1">
    <source>
        <dbReference type="ARBA" id="ARBA00023015"/>
    </source>
</evidence>
<dbReference type="AlphaFoldDB" id="A0A921IQY1"/>
<dbReference type="GO" id="GO:0000976">
    <property type="term" value="F:transcription cis-regulatory region binding"/>
    <property type="evidence" value="ECO:0007669"/>
    <property type="project" value="TreeGrafter"/>
</dbReference>
<keyword evidence="3" id="KW-0804">Transcription</keyword>
<dbReference type="SMART" id="SM00354">
    <property type="entry name" value="HTH_LACI"/>
    <property type="match status" value="1"/>
</dbReference>
<dbReference type="PROSITE" id="PS50932">
    <property type="entry name" value="HTH_LACI_2"/>
    <property type="match status" value="1"/>
</dbReference>
<dbReference type="CDD" id="cd01392">
    <property type="entry name" value="HTH_LacI"/>
    <property type="match status" value="1"/>
</dbReference>
<feature type="domain" description="HTH lacI-type" evidence="4">
    <location>
        <begin position="1"/>
        <end position="54"/>
    </location>
</feature>
<evidence type="ECO:0000313" key="5">
    <source>
        <dbReference type="EMBL" id="HJG32045.1"/>
    </source>
</evidence>
<dbReference type="PANTHER" id="PTHR30146">
    <property type="entry name" value="LACI-RELATED TRANSCRIPTIONAL REPRESSOR"/>
    <property type="match status" value="1"/>
</dbReference>
<dbReference type="SUPFAM" id="SSF53822">
    <property type="entry name" value="Periplasmic binding protein-like I"/>
    <property type="match status" value="1"/>
</dbReference>
<dbReference type="Gene3D" id="3.40.50.2300">
    <property type="match status" value="2"/>
</dbReference>
<dbReference type="PANTHER" id="PTHR30146:SF146">
    <property type="entry name" value="HTH-TYPE TRANSCRIPTIONAL REGULATOR TRER"/>
    <property type="match status" value="1"/>
</dbReference>
<comment type="caution">
    <text evidence="5">The sequence shown here is derived from an EMBL/GenBank/DDBJ whole genome shotgun (WGS) entry which is preliminary data.</text>
</comment>
<evidence type="ECO:0000256" key="2">
    <source>
        <dbReference type="ARBA" id="ARBA00023125"/>
    </source>
</evidence>
<name>A0A921IQY1_9ACTN</name>
<evidence type="ECO:0000259" key="4">
    <source>
        <dbReference type="PROSITE" id="PS50932"/>
    </source>
</evidence>
<dbReference type="Pfam" id="PF13377">
    <property type="entry name" value="Peripla_BP_3"/>
    <property type="match status" value="1"/>
</dbReference>
<sequence length="327" mass="35569">MDINQIAQMAGVSRATVSRYFNDGYVSQEKRAAIKRVIDKTGYVPSRQAKVLRTGKTDIVGVIIPKINSASVSRMVAGITPVLNDAGYQVLLANTDNDAAREVEFMRLFSERRQVDGVILVATIFTPAHLAALKELNTPLVVLDQSLSGYSCVYQDDYEAVRELTGQVLATAKAPAYIGVLEEDVSAGEMRHRGFLDACRECGVEVPEDAQELAEFTVDSGYSCAEAIMQARPHTDAIVCATDSIAFGALTYLHEHGLRVPEDVQVTGVGDSELAQVVTPRLTTVHHHYKTSGQEAAKMLLGTMSGDDTVARTVKMAYEIVRRASTR</sequence>
<protein>
    <submittedName>
        <fullName evidence="5">LacI family DNA-binding transcriptional regulator</fullName>
    </submittedName>
</protein>
<dbReference type="InterPro" id="IPR000843">
    <property type="entry name" value="HTH_LacI"/>
</dbReference>
<dbReference type="Proteomes" id="UP000746751">
    <property type="component" value="Unassembled WGS sequence"/>
</dbReference>
<evidence type="ECO:0000256" key="3">
    <source>
        <dbReference type="ARBA" id="ARBA00023163"/>
    </source>
</evidence>
<accession>A0A921IQY1</accession>
<dbReference type="GO" id="GO:0003700">
    <property type="term" value="F:DNA-binding transcription factor activity"/>
    <property type="evidence" value="ECO:0007669"/>
    <property type="project" value="TreeGrafter"/>
</dbReference>
<keyword evidence="1" id="KW-0805">Transcription regulation</keyword>
<gene>
    <name evidence="5" type="ORF">K8U80_11740</name>
</gene>
<dbReference type="InterPro" id="IPR046335">
    <property type="entry name" value="LacI/GalR-like_sensor"/>
</dbReference>
<reference evidence="5" key="1">
    <citation type="journal article" date="2021" name="PeerJ">
        <title>Extensive microbial diversity within the chicken gut microbiome revealed by metagenomics and culture.</title>
        <authorList>
            <person name="Gilroy R."/>
            <person name="Ravi A."/>
            <person name="Getino M."/>
            <person name="Pursley I."/>
            <person name="Horton D.L."/>
            <person name="Alikhan N.F."/>
            <person name="Baker D."/>
            <person name="Gharbi K."/>
            <person name="Hall N."/>
            <person name="Watson M."/>
            <person name="Adriaenssens E.M."/>
            <person name="Foster-Nyarko E."/>
            <person name="Jarju S."/>
            <person name="Secka A."/>
            <person name="Antonio M."/>
            <person name="Oren A."/>
            <person name="Chaudhuri R.R."/>
            <person name="La Ragione R."/>
            <person name="Hildebrand F."/>
            <person name="Pallen M.J."/>
        </authorList>
    </citation>
    <scope>NUCLEOTIDE SEQUENCE</scope>
    <source>
        <strain evidence="5">ChiGjej2B2-7701</strain>
    </source>
</reference>
<dbReference type="Pfam" id="PF00356">
    <property type="entry name" value="LacI"/>
    <property type="match status" value="1"/>
</dbReference>
<organism evidence="5 6">
    <name type="scientific">Collinsella ihumii</name>
    <dbReference type="NCBI Taxonomy" id="1720204"/>
    <lineage>
        <taxon>Bacteria</taxon>
        <taxon>Bacillati</taxon>
        <taxon>Actinomycetota</taxon>
        <taxon>Coriobacteriia</taxon>
        <taxon>Coriobacteriales</taxon>
        <taxon>Coriobacteriaceae</taxon>
        <taxon>Collinsella</taxon>
    </lineage>
</organism>
<evidence type="ECO:0000313" key="6">
    <source>
        <dbReference type="Proteomes" id="UP000746751"/>
    </source>
</evidence>
<keyword evidence="2 5" id="KW-0238">DNA-binding</keyword>
<dbReference type="Gene3D" id="1.10.260.40">
    <property type="entry name" value="lambda repressor-like DNA-binding domains"/>
    <property type="match status" value="1"/>
</dbReference>
<dbReference type="EMBL" id="DYVF01000072">
    <property type="protein sequence ID" value="HJG32045.1"/>
    <property type="molecule type" value="Genomic_DNA"/>
</dbReference>
<reference evidence="5" key="2">
    <citation type="submission" date="2021-09" db="EMBL/GenBank/DDBJ databases">
        <authorList>
            <person name="Gilroy R."/>
        </authorList>
    </citation>
    <scope>NUCLEOTIDE SEQUENCE</scope>
    <source>
        <strain evidence="5">ChiGjej2B2-7701</strain>
    </source>
</reference>
<dbReference type="InterPro" id="IPR028082">
    <property type="entry name" value="Peripla_BP_I"/>
</dbReference>
<dbReference type="CDD" id="cd01542">
    <property type="entry name" value="PBP1_TreR-like"/>
    <property type="match status" value="1"/>
</dbReference>
<proteinExistence type="predicted"/>
<dbReference type="InterPro" id="IPR010982">
    <property type="entry name" value="Lambda_DNA-bd_dom_sf"/>
</dbReference>